<keyword evidence="4" id="KW-1185">Reference proteome</keyword>
<dbReference type="GO" id="GO:0005737">
    <property type="term" value="C:cytoplasm"/>
    <property type="evidence" value="ECO:0007669"/>
    <property type="project" value="TreeGrafter"/>
</dbReference>
<evidence type="ECO:0000313" key="1">
    <source>
        <dbReference type="EMBL" id="KRG09430.1"/>
    </source>
</evidence>
<dbReference type="Proteomes" id="UP000053881">
    <property type="component" value="Unassembled WGS sequence"/>
</dbReference>
<accession>A0A0Q9XM79</accession>
<reference evidence="1 3" key="2">
    <citation type="submission" date="2015-06" db="EMBL/GenBank/DDBJ databases">
        <title>Genome sequencing project of Bacillus galactosidilyticus PL133.</title>
        <authorList>
            <person name="Gaiero J."/>
            <person name="Nicol R."/>
            <person name="Habash M."/>
        </authorList>
    </citation>
    <scope>NUCLEOTIDE SEQUENCE [LARGE SCALE GENOMIC DNA]</scope>
    <source>
        <strain evidence="1 3">PL133</strain>
    </source>
</reference>
<dbReference type="RefSeq" id="WP_057981926.1">
    <property type="nucleotide sequence ID" value="NZ_JAGGKH010000003.1"/>
</dbReference>
<dbReference type="Proteomes" id="UP000077881">
    <property type="component" value="Unassembled WGS sequence"/>
</dbReference>
<dbReference type="Pfam" id="PF00300">
    <property type="entry name" value="His_Phos_1"/>
    <property type="match status" value="1"/>
</dbReference>
<dbReference type="SUPFAM" id="SSF53254">
    <property type="entry name" value="Phosphoglycerate mutase-like"/>
    <property type="match status" value="1"/>
</dbReference>
<gene>
    <name evidence="2" type="ORF">ABB05_01165</name>
    <name evidence="1" type="ORF">ACA29_24110</name>
</gene>
<dbReference type="AlphaFoldDB" id="A0A0Q9XM79"/>
<comment type="caution">
    <text evidence="1">The sequence shown here is derived from an EMBL/GenBank/DDBJ whole genome shotgun (WGS) entry which is preliminary data.</text>
</comment>
<dbReference type="Gene3D" id="3.40.50.1240">
    <property type="entry name" value="Phosphoglycerate mutase-like"/>
    <property type="match status" value="1"/>
</dbReference>
<dbReference type="InterPro" id="IPR029033">
    <property type="entry name" value="His_PPase_superfam"/>
</dbReference>
<dbReference type="PANTHER" id="PTHR48100">
    <property type="entry name" value="BROAD-SPECIFICITY PHOSPHATASE YOR283W-RELATED"/>
    <property type="match status" value="1"/>
</dbReference>
<organism evidence="1 3">
    <name type="scientific">Lederbergia galactosidilytica</name>
    <dbReference type="NCBI Taxonomy" id="217031"/>
    <lineage>
        <taxon>Bacteria</taxon>
        <taxon>Bacillati</taxon>
        <taxon>Bacillota</taxon>
        <taxon>Bacilli</taxon>
        <taxon>Bacillales</taxon>
        <taxon>Bacillaceae</taxon>
        <taxon>Lederbergia</taxon>
    </lineage>
</organism>
<name>A0A0Q9XM79_9BACI</name>
<dbReference type="InterPro" id="IPR050275">
    <property type="entry name" value="PGM_Phosphatase"/>
</dbReference>
<reference evidence="2 4" key="1">
    <citation type="submission" date="2015-05" db="EMBL/GenBank/DDBJ databases">
        <title>Comparison of genome.</title>
        <authorList>
            <person name="Zheng Z."/>
            <person name="Sun M."/>
        </authorList>
    </citation>
    <scope>NUCLEOTIDE SEQUENCE [LARGE SCALE GENOMIC DNA]</scope>
    <source>
        <strain evidence="2 4">G25-74</strain>
    </source>
</reference>
<dbReference type="PATRIC" id="fig|217031.4.peg.8125"/>
<sequence>MQLGLVRHFNVNHQKPSRWLTADQFRQWVKHYDEAPIGQAENLEGKLDWELCFTSDLSRAVQTAKSLCNCEMIETPLLREIPLTAFSQKKCKLPLALWTLCGRVAWFYSHSSQEETRKDTIRRAEEFIEFIKSSSKNRILIVSHGFFLMELSRALVKAGFTGKNKWHYKNGELLLFEK</sequence>
<protein>
    <recommendedName>
        <fullName evidence="5">Phosphoglycerate mutase</fullName>
    </recommendedName>
</protein>
<proteinExistence type="predicted"/>
<evidence type="ECO:0000313" key="4">
    <source>
        <dbReference type="Proteomes" id="UP000077881"/>
    </source>
</evidence>
<dbReference type="EMBL" id="LGPB01000140">
    <property type="protein sequence ID" value="KRG09430.1"/>
    <property type="molecule type" value="Genomic_DNA"/>
</dbReference>
<dbReference type="EMBL" id="LDJR01000010">
    <property type="protein sequence ID" value="OAK75597.1"/>
    <property type="molecule type" value="Genomic_DNA"/>
</dbReference>
<dbReference type="InterPro" id="IPR013078">
    <property type="entry name" value="His_Pase_superF_clade-1"/>
</dbReference>
<evidence type="ECO:0008006" key="5">
    <source>
        <dbReference type="Google" id="ProtNLM"/>
    </source>
</evidence>
<evidence type="ECO:0000313" key="2">
    <source>
        <dbReference type="EMBL" id="OAK75597.1"/>
    </source>
</evidence>
<dbReference type="GO" id="GO:0016791">
    <property type="term" value="F:phosphatase activity"/>
    <property type="evidence" value="ECO:0007669"/>
    <property type="project" value="TreeGrafter"/>
</dbReference>
<dbReference type="PANTHER" id="PTHR48100:SF1">
    <property type="entry name" value="HISTIDINE PHOSPHATASE FAMILY PROTEIN-RELATED"/>
    <property type="match status" value="1"/>
</dbReference>
<evidence type="ECO:0000313" key="3">
    <source>
        <dbReference type="Proteomes" id="UP000053881"/>
    </source>
</evidence>
<dbReference type="STRING" id="217031.ABB05_01165"/>